<sequence length="53" mass="5746">MIRHLIPRIDVGPWGGATLTDPASRTEEAVGLCLCIQWFGILIEIGLGRVSGR</sequence>
<name>A0A239FAV0_9SPHN</name>
<evidence type="ECO:0000313" key="2">
    <source>
        <dbReference type="Proteomes" id="UP000198281"/>
    </source>
</evidence>
<keyword evidence="2" id="KW-1185">Reference proteome</keyword>
<reference evidence="2" key="1">
    <citation type="submission" date="2017-06" db="EMBL/GenBank/DDBJ databases">
        <authorList>
            <person name="Varghese N."/>
            <person name="Submissions S."/>
        </authorList>
    </citation>
    <scope>NUCLEOTIDE SEQUENCE [LARGE SCALE GENOMIC DNA]</scope>
    <source>
        <strain evidence="2">LNB2</strain>
    </source>
</reference>
<dbReference type="Proteomes" id="UP000198281">
    <property type="component" value="Unassembled WGS sequence"/>
</dbReference>
<accession>A0A239FAV0</accession>
<dbReference type="AlphaFoldDB" id="A0A239FAV0"/>
<protein>
    <submittedName>
        <fullName evidence="1">Uncharacterized protein</fullName>
    </submittedName>
</protein>
<organism evidence="1 2">
    <name type="scientific">Edaphosphingomonas laterariae</name>
    <dbReference type="NCBI Taxonomy" id="861865"/>
    <lineage>
        <taxon>Bacteria</taxon>
        <taxon>Pseudomonadati</taxon>
        <taxon>Pseudomonadota</taxon>
        <taxon>Alphaproteobacteria</taxon>
        <taxon>Sphingomonadales</taxon>
        <taxon>Rhizorhabdaceae</taxon>
        <taxon>Edaphosphingomonas</taxon>
    </lineage>
</organism>
<dbReference type="EMBL" id="FZOS01000008">
    <property type="protein sequence ID" value="SNS53861.1"/>
    <property type="molecule type" value="Genomic_DNA"/>
</dbReference>
<proteinExistence type="predicted"/>
<evidence type="ECO:0000313" key="1">
    <source>
        <dbReference type="EMBL" id="SNS53861.1"/>
    </source>
</evidence>
<dbReference type="RefSeq" id="WP_179220789.1">
    <property type="nucleotide sequence ID" value="NZ_FZOS01000008.1"/>
</dbReference>
<gene>
    <name evidence="1" type="ORF">SAMN06295912_108146</name>
</gene>